<evidence type="ECO:0000256" key="3">
    <source>
        <dbReference type="ARBA" id="ARBA00023014"/>
    </source>
</evidence>
<evidence type="ECO:0000313" key="5">
    <source>
        <dbReference type="Proteomes" id="UP001327093"/>
    </source>
</evidence>
<accession>A0ABU6AII7</accession>
<dbReference type="InterPro" id="IPR040086">
    <property type="entry name" value="MJ0683-like"/>
</dbReference>
<evidence type="ECO:0008006" key="6">
    <source>
        <dbReference type="Google" id="ProtNLM"/>
    </source>
</evidence>
<keyword evidence="2" id="KW-0408">Iron</keyword>
<evidence type="ECO:0000256" key="1">
    <source>
        <dbReference type="ARBA" id="ARBA00022723"/>
    </source>
</evidence>
<sequence>MMAPILSGLGDSPEQIDATVAAVAEAGAVSLTPIVLHLRSGAREWFHQWLTARRPGLLPLYERLYRHGAYAPKSYQRQVVDLVEHAKRRHGLTPPQRPENRLNISESDVDRDQMRQLTLL</sequence>
<gene>
    <name evidence="4" type="ORF">R4I43_28130</name>
</gene>
<dbReference type="PANTHER" id="PTHR43432">
    <property type="entry name" value="SLR0285 PROTEIN"/>
    <property type="match status" value="1"/>
</dbReference>
<keyword evidence="1" id="KW-0479">Metal-binding</keyword>
<dbReference type="RefSeq" id="WP_324268718.1">
    <property type="nucleotide sequence ID" value="NZ_JAWLNX010000026.1"/>
</dbReference>
<dbReference type="Proteomes" id="UP001327093">
    <property type="component" value="Unassembled WGS sequence"/>
</dbReference>
<dbReference type="EMBL" id="JAWLNX010000026">
    <property type="protein sequence ID" value="MEB3371282.1"/>
    <property type="molecule type" value="Genomic_DNA"/>
</dbReference>
<keyword evidence="5" id="KW-1185">Reference proteome</keyword>
<evidence type="ECO:0000256" key="2">
    <source>
        <dbReference type="ARBA" id="ARBA00023004"/>
    </source>
</evidence>
<comment type="caution">
    <text evidence="4">The sequence shown here is derived from an EMBL/GenBank/DDBJ whole genome shotgun (WGS) entry which is preliminary data.</text>
</comment>
<proteinExistence type="predicted"/>
<name>A0ABU6AII7_9PSEU</name>
<evidence type="ECO:0000313" key="4">
    <source>
        <dbReference type="EMBL" id="MEB3371282.1"/>
    </source>
</evidence>
<dbReference type="PANTHER" id="PTHR43432:SF3">
    <property type="entry name" value="SLR0285 PROTEIN"/>
    <property type="match status" value="1"/>
</dbReference>
<protein>
    <recommendedName>
        <fullName evidence="6">Radical SAM protein</fullName>
    </recommendedName>
</protein>
<organism evidence="4 5">
    <name type="scientific">Saccharopolyspora mangrovi</name>
    <dbReference type="NCBI Taxonomy" id="3082379"/>
    <lineage>
        <taxon>Bacteria</taxon>
        <taxon>Bacillati</taxon>
        <taxon>Actinomycetota</taxon>
        <taxon>Actinomycetes</taxon>
        <taxon>Pseudonocardiales</taxon>
        <taxon>Pseudonocardiaceae</taxon>
        <taxon>Saccharopolyspora</taxon>
    </lineage>
</organism>
<keyword evidence="3" id="KW-0411">Iron-sulfur</keyword>
<reference evidence="4 5" key="1">
    <citation type="submission" date="2023-10" db="EMBL/GenBank/DDBJ databases">
        <title>Saccharopolyspora sp. nov., isolated from mangrove soil.</title>
        <authorList>
            <person name="Lu Y."/>
            <person name="Liu W."/>
        </authorList>
    </citation>
    <scope>NUCLEOTIDE SEQUENCE [LARGE SCALE GENOMIC DNA]</scope>
    <source>
        <strain evidence="4 5">S2-29</strain>
    </source>
</reference>